<sequence>MTDHVLAQILDKSRAARDGHFGVLSTGEKLTAALVLNKPEWLAKMNYTMAEAVERVGPEWMARVPAAARVLEHEAELAAEAEAIEQARKRNRGMDIGF</sequence>
<proteinExistence type="predicted"/>
<accession>A0ABT0SD21</accession>
<protein>
    <submittedName>
        <fullName evidence="1">Uncharacterized protein</fullName>
    </submittedName>
</protein>
<dbReference type="EMBL" id="JAIKTS010000001">
    <property type="protein sequence ID" value="MCL7713207.1"/>
    <property type="molecule type" value="Genomic_DNA"/>
</dbReference>
<dbReference type="RefSeq" id="WP_250061066.1">
    <property type="nucleotide sequence ID" value="NZ_JAIKTS010000001.1"/>
</dbReference>
<dbReference type="Proteomes" id="UP001431235">
    <property type="component" value="Unassembled WGS sequence"/>
</dbReference>
<evidence type="ECO:0000313" key="1">
    <source>
        <dbReference type="EMBL" id="MCL7713207.1"/>
    </source>
</evidence>
<reference evidence="1 2" key="1">
    <citation type="submission" date="2021-08" db="EMBL/GenBank/DDBJ databases">
        <title>Novel members of of the genus Stenotrophomonas from differernt environment.</title>
        <authorList>
            <person name="Deng Y."/>
        </authorList>
    </citation>
    <scope>NUCLEOTIDE SEQUENCE [LARGE SCALE GENOMIC DNA]</scope>
    <source>
        <strain evidence="1 2">CPCC 101365</strain>
    </source>
</reference>
<keyword evidence="2" id="KW-1185">Reference proteome</keyword>
<evidence type="ECO:0000313" key="2">
    <source>
        <dbReference type="Proteomes" id="UP001431235"/>
    </source>
</evidence>
<gene>
    <name evidence="1" type="ORF">K5L01_00855</name>
</gene>
<name>A0ABT0SD21_9GAMM</name>
<comment type="caution">
    <text evidence="1">The sequence shown here is derived from an EMBL/GenBank/DDBJ whole genome shotgun (WGS) entry which is preliminary data.</text>
</comment>
<organism evidence="1 2">
    <name type="scientific">Stenotrophomonas mori</name>
    <dbReference type="NCBI Taxonomy" id="2871096"/>
    <lineage>
        <taxon>Bacteria</taxon>
        <taxon>Pseudomonadati</taxon>
        <taxon>Pseudomonadota</taxon>
        <taxon>Gammaproteobacteria</taxon>
        <taxon>Lysobacterales</taxon>
        <taxon>Lysobacteraceae</taxon>
        <taxon>Stenotrophomonas</taxon>
    </lineage>
</organism>